<dbReference type="Gene3D" id="3.20.190.10">
    <property type="entry name" value="MutM-like, N-terminal"/>
    <property type="match status" value="1"/>
</dbReference>
<protein>
    <recommendedName>
        <fullName evidence="1">Formamidopyrimidine-DNA glycosylase catalytic domain-containing protein</fullName>
    </recommendedName>
</protein>
<evidence type="ECO:0000259" key="1">
    <source>
        <dbReference type="PROSITE" id="PS51068"/>
    </source>
</evidence>
<accession>A0ABR3WE27</accession>
<dbReference type="PROSITE" id="PS51068">
    <property type="entry name" value="FPG_CAT"/>
    <property type="match status" value="1"/>
</dbReference>
<reference evidence="2 3" key="1">
    <citation type="journal article" date="2024" name="Commun. Biol.">
        <title>Comparative genomic analysis of thermophilic fungi reveals convergent evolutionary adaptations and gene losses.</title>
        <authorList>
            <person name="Steindorff A.S."/>
            <person name="Aguilar-Pontes M.V."/>
            <person name="Robinson A.J."/>
            <person name="Andreopoulos B."/>
            <person name="LaButti K."/>
            <person name="Kuo A."/>
            <person name="Mondo S."/>
            <person name="Riley R."/>
            <person name="Otillar R."/>
            <person name="Haridas S."/>
            <person name="Lipzen A."/>
            <person name="Grimwood J."/>
            <person name="Schmutz J."/>
            <person name="Clum A."/>
            <person name="Reid I.D."/>
            <person name="Moisan M.C."/>
            <person name="Butler G."/>
            <person name="Nguyen T.T.M."/>
            <person name="Dewar K."/>
            <person name="Conant G."/>
            <person name="Drula E."/>
            <person name="Henrissat B."/>
            <person name="Hansel C."/>
            <person name="Singer S."/>
            <person name="Hutchinson M.I."/>
            <person name="de Vries R.P."/>
            <person name="Natvig D.O."/>
            <person name="Powell A.J."/>
            <person name="Tsang A."/>
            <person name="Grigoriev I.V."/>
        </authorList>
    </citation>
    <scope>NUCLEOTIDE SEQUENCE [LARGE SCALE GENOMIC DNA]</scope>
    <source>
        <strain evidence="2 3">ATCC 24622</strain>
    </source>
</reference>
<dbReference type="Pfam" id="PF01149">
    <property type="entry name" value="Fapy_DNA_glyco"/>
    <property type="match status" value="1"/>
</dbReference>
<proteinExistence type="predicted"/>
<dbReference type="InterPro" id="IPR035937">
    <property type="entry name" value="FPG_N"/>
</dbReference>
<dbReference type="InterPro" id="IPR012319">
    <property type="entry name" value="FPG_cat"/>
</dbReference>
<dbReference type="Proteomes" id="UP001586593">
    <property type="component" value="Unassembled WGS sequence"/>
</dbReference>
<gene>
    <name evidence="2" type="ORF">VTK73DRAFT_7535</name>
</gene>
<evidence type="ECO:0000313" key="2">
    <source>
        <dbReference type="EMBL" id="KAL1859601.1"/>
    </source>
</evidence>
<name>A0ABR3WE27_9PEZI</name>
<sequence>MPEIAEVARIVHFLRLHLVGKTIKKVNAIDDNNVFGKAGTTGQEFAAALTGKKVVDAGSQGKYFWFALP</sequence>
<keyword evidence="3" id="KW-1185">Reference proteome</keyword>
<dbReference type="SUPFAM" id="SSF81624">
    <property type="entry name" value="N-terminal domain of MutM-like DNA repair proteins"/>
    <property type="match status" value="1"/>
</dbReference>
<organism evidence="2 3">
    <name type="scientific">Phialemonium thermophilum</name>
    <dbReference type="NCBI Taxonomy" id="223376"/>
    <lineage>
        <taxon>Eukaryota</taxon>
        <taxon>Fungi</taxon>
        <taxon>Dikarya</taxon>
        <taxon>Ascomycota</taxon>
        <taxon>Pezizomycotina</taxon>
        <taxon>Sordariomycetes</taxon>
        <taxon>Sordariomycetidae</taxon>
        <taxon>Cephalothecales</taxon>
        <taxon>Cephalothecaceae</taxon>
        <taxon>Phialemonium</taxon>
    </lineage>
</organism>
<dbReference type="EMBL" id="JAZHXJ010000488">
    <property type="protein sequence ID" value="KAL1859601.1"/>
    <property type="molecule type" value="Genomic_DNA"/>
</dbReference>
<evidence type="ECO:0000313" key="3">
    <source>
        <dbReference type="Proteomes" id="UP001586593"/>
    </source>
</evidence>
<comment type="caution">
    <text evidence="2">The sequence shown here is derived from an EMBL/GenBank/DDBJ whole genome shotgun (WGS) entry which is preliminary data.</text>
</comment>
<feature type="domain" description="Formamidopyrimidine-DNA glycosylase catalytic" evidence="1">
    <location>
        <begin position="2"/>
        <end position="69"/>
    </location>
</feature>